<feature type="transmembrane region" description="Helical" evidence="1">
    <location>
        <begin position="374"/>
        <end position="396"/>
    </location>
</feature>
<organism evidence="2">
    <name type="scientific">invertebrate metagenome</name>
    <dbReference type="NCBI Taxonomy" id="1711999"/>
    <lineage>
        <taxon>unclassified sequences</taxon>
        <taxon>metagenomes</taxon>
        <taxon>organismal metagenomes</taxon>
    </lineage>
</organism>
<name>A0A2H9T6A6_9ZZZZ</name>
<dbReference type="InterPro" id="IPR004697">
    <property type="entry name" value="AbgT"/>
</dbReference>
<proteinExistence type="predicted"/>
<dbReference type="PANTHER" id="PTHR30282">
    <property type="entry name" value="P-AMINOBENZOYL GLUTAMATE TRANSPORTER"/>
    <property type="match status" value="1"/>
</dbReference>
<dbReference type="GO" id="GO:1902604">
    <property type="term" value="P:p-aminobenzoyl-glutamate transmembrane transport"/>
    <property type="evidence" value="ECO:0007669"/>
    <property type="project" value="InterPro"/>
</dbReference>
<keyword evidence="1" id="KW-0812">Transmembrane</keyword>
<protein>
    <submittedName>
        <fullName evidence="2">p-aminobenzoyl-glutamate transport protein</fullName>
    </submittedName>
</protein>
<dbReference type="GO" id="GO:0015558">
    <property type="term" value="F:secondary active p-aminobenzoyl-glutamate transmembrane transporter activity"/>
    <property type="evidence" value="ECO:0007669"/>
    <property type="project" value="InterPro"/>
</dbReference>
<feature type="transmembrane region" description="Helical" evidence="1">
    <location>
        <begin position="473"/>
        <end position="495"/>
    </location>
</feature>
<feature type="transmembrane region" description="Helical" evidence="1">
    <location>
        <begin position="62"/>
        <end position="90"/>
    </location>
</feature>
<comment type="caution">
    <text evidence="2">The sequence shown here is derived from an EMBL/GenBank/DDBJ whole genome shotgun (WGS) entry which is preliminary data.</text>
</comment>
<feature type="transmembrane region" description="Helical" evidence="1">
    <location>
        <begin position="294"/>
        <end position="316"/>
    </location>
</feature>
<feature type="transmembrane region" description="Helical" evidence="1">
    <location>
        <begin position="153"/>
        <end position="176"/>
    </location>
</feature>
<accession>A0A2H9T6A6</accession>
<feature type="transmembrane region" description="Helical" evidence="1">
    <location>
        <begin position="20"/>
        <end position="41"/>
    </location>
</feature>
<sequence>MNRFLNGVERAGNRLPDPAMLFIYGLGLIFMLSAVLALFNIEATHPVNQTTLTVRNLLDPHYIIDFLSSMISTFMNFPPLGTVLVAMLGIGIAEKSGFIDTAIKQILSVAPRKTLTPILITIGIFSHIAADAGYVLVIPIGGIIFYAAGRHPLAGITAAFAGVSGGFSATLIPSALDPLLAGLTQSAAQLYDPTYTVNPLCNFFFTSASSLLVILSGWYITDCIIEPRLRKQSLNKNIENQTDMHRISDTEKRAFKAASLAMILGVILLFFSAFPENSGFRDENGSLNSIASPLMKSMIPLIFLLFLLPGIIYGKLTKRFSDSKKIIQAFSSTLSDMSHYIAMAFFIALFLKAFNDSHLGILLAITGAEALQTLQLPSQLTIIGIVLFSAVLNLLIGSASAKWALLSIIFVPMLMGVGISPELTQTAYRIGDSSSNIITPMLPYFPLIIVYCQRYVKDVGIGTVASLMMPYTLFFLVAWTIFLLIYWSLGIPLGLQGGYVYPMT</sequence>
<dbReference type="AlphaFoldDB" id="A0A2H9T6A6"/>
<feature type="transmembrane region" description="Helical" evidence="1">
    <location>
        <begin position="337"/>
        <end position="354"/>
    </location>
</feature>
<gene>
    <name evidence="2" type="primary">abgT_1</name>
    <name evidence="2" type="ORF">CI610_02295</name>
</gene>
<keyword evidence="1" id="KW-1133">Transmembrane helix</keyword>
<feature type="transmembrane region" description="Helical" evidence="1">
    <location>
        <begin position="254"/>
        <end position="274"/>
    </location>
</feature>
<dbReference type="EMBL" id="NSIT01000132">
    <property type="protein sequence ID" value="PJE78757.1"/>
    <property type="molecule type" value="Genomic_DNA"/>
</dbReference>
<dbReference type="Pfam" id="PF03806">
    <property type="entry name" value="ABG_transport"/>
    <property type="match status" value="1"/>
</dbReference>
<feature type="transmembrane region" description="Helical" evidence="1">
    <location>
        <begin position="433"/>
        <end position="452"/>
    </location>
</feature>
<dbReference type="PANTHER" id="PTHR30282:SF1">
    <property type="entry name" value="ABGT FAMILY TRANSPORTER"/>
    <property type="match status" value="1"/>
</dbReference>
<keyword evidence="1" id="KW-0472">Membrane</keyword>
<feature type="transmembrane region" description="Helical" evidence="1">
    <location>
        <begin position="403"/>
        <end position="421"/>
    </location>
</feature>
<feature type="transmembrane region" description="Helical" evidence="1">
    <location>
        <begin position="118"/>
        <end position="146"/>
    </location>
</feature>
<feature type="transmembrane region" description="Helical" evidence="1">
    <location>
        <begin position="196"/>
        <end position="221"/>
    </location>
</feature>
<evidence type="ECO:0000313" key="2">
    <source>
        <dbReference type="EMBL" id="PJE78757.1"/>
    </source>
</evidence>
<reference evidence="2" key="1">
    <citation type="journal article" date="2017" name="Appl. Environ. Microbiol.">
        <title>Molecular characterization of an Endozoicomonas-like organism causing infection in king scallop Pecten maximus L.</title>
        <authorList>
            <person name="Cano I."/>
            <person name="van Aerle R."/>
            <person name="Ross S."/>
            <person name="Verner-Jeffreys D.W."/>
            <person name="Paley R.K."/>
            <person name="Rimmer G."/>
            <person name="Ryder D."/>
            <person name="Hooper P."/>
            <person name="Stone D."/>
            <person name="Feist S.W."/>
        </authorList>
    </citation>
    <scope>NUCLEOTIDE SEQUENCE</scope>
</reference>
<evidence type="ECO:0000256" key="1">
    <source>
        <dbReference type="SAM" id="Phobius"/>
    </source>
</evidence>